<feature type="region of interest" description="Disordered" evidence="7">
    <location>
        <begin position="113"/>
        <end position="152"/>
    </location>
</feature>
<dbReference type="InterPro" id="IPR013087">
    <property type="entry name" value="Znf_C2H2_type"/>
</dbReference>
<keyword evidence="6" id="KW-0539">Nucleus</keyword>
<organism evidence="8">
    <name type="scientific">Cyprideis torosa</name>
    <dbReference type="NCBI Taxonomy" id="163714"/>
    <lineage>
        <taxon>Eukaryota</taxon>
        <taxon>Metazoa</taxon>
        <taxon>Ecdysozoa</taxon>
        <taxon>Arthropoda</taxon>
        <taxon>Crustacea</taxon>
        <taxon>Oligostraca</taxon>
        <taxon>Ostracoda</taxon>
        <taxon>Podocopa</taxon>
        <taxon>Podocopida</taxon>
        <taxon>Cytherocopina</taxon>
        <taxon>Cytheroidea</taxon>
        <taxon>Cytherideidae</taxon>
        <taxon>Cyprideis</taxon>
    </lineage>
</organism>
<dbReference type="PANTHER" id="PTHR16515:SF49">
    <property type="entry name" value="GASTRULA ZINC FINGER PROTEIN XLCGF49.1-LIKE-RELATED"/>
    <property type="match status" value="1"/>
</dbReference>
<proteinExistence type="predicted"/>
<evidence type="ECO:0000256" key="6">
    <source>
        <dbReference type="ARBA" id="ARBA00023242"/>
    </source>
</evidence>
<feature type="compositionally biased region" description="Low complexity" evidence="7">
    <location>
        <begin position="456"/>
        <end position="467"/>
    </location>
</feature>
<dbReference type="OrthoDB" id="6365676at2759"/>
<evidence type="ECO:0000256" key="5">
    <source>
        <dbReference type="ARBA" id="ARBA00022833"/>
    </source>
</evidence>
<evidence type="ECO:0000256" key="7">
    <source>
        <dbReference type="SAM" id="MobiDB-lite"/>
    </source>
</evidence>
<accession>A0A7R8ZPY7</accession>
<feature type="compositionally biased region" description="Polar residues" evidence="7">
    <location>
        <begin position="542"/>
        <end position="551"/>
    </location>
</feature>
<keyword evidence="4" id="KW-0863">Zinc-finger</keyword>
<feature type="compositionally biased region" description="Polar residues" evidence="7">
    <location>
        <begin position="121"/>
        <end position="131"/>
    </location>
</feature>
<dbReference type="GO" id="GO:0008270">
    <property type="term" value="F:zinc ion binding"/>
    <property type="evidence" value="ECO:0007669"/>
    <property type="project" value="UniProtKB-KW"/>
</dbReference>
<dbReference type="Pfam" id="PF00096">
    <property type="entry name" value="zf-C2H2"/>
    <property type="match status" value="2"/>
</dbReference>
<dbReference type="InterPro" id="IPR050331">
    <property type="entry name" value="Zinc_finger"/>
</dbReference>
<dbReference type="InterPro" id="IPR036236">
    <property type="entry name" value="Znf_C2H2_sf"/>
</dbReference>
<dbReference type="GO" id="GO:0005634">
    <property type="term" value="C:nucleus"/>
    <property type="evidence" value="ECO:0007669"/>
    <property type="project" value="UniProtKB-SubCell"/>
</dbReference>
<name>A0A7R8ZPY7_9CRUS</name>
<keyword evidence="2" id="KW-0479">Metal-binding</keyword>
<dbReference type="SUPFAM" id="SSF57667">
    <property type="entry name" value="beta-beta-alpha zinc fingers"/>
    <property type="match status" value="2"/>
</dbReference>
<keyword evidence="5" id="KW-0862">Zinc</keyword>
<dbReference type="PANTHER" id="PTHR16515">
    <property type="entry name" value="PR DOMAIN ZINC FINGER PROTEIN"/>
    <property type="match status" value="1"/>
</dbReference>
<evidence type="ECO:0000256" key="2">
    <source>
        <dbReference type="ARBA" id="ARBA00022723"/>
    </source>
</evidence>
<feature type="region of interest" description="Disordered" evidence="7">
    <location>
        <begin position="442"/>
        <end position="555"/>
    </location>
</feature>
<dbReference type="EMBL" id="OB661082">
    <property type="protein sequence ID" value="CAD7227253.1"/>
    <property type="molecule type" value="Genomic_DNA"/>
</dbReference>
<feature type="compositionally biased region" description="Acidic residues" evidence="7">
    <location>
        <begin position="504"/>
        <end position="516"/>
    </location>
</feature>
<comment type="subcellular location">
    <subcellularLocation>
        <location evidence="1">Nucleus</location>
    </subcellularLocation>
</comment>
<evidence type="ECO:0000313" key="8">
    <source>
        <dbReference type="EMBL" id="CAD7227253.1"/>
    </source>
</evidence>
<feature type="compositionally biased region" description="Basic and acidic residues" evidence="7">
    <location>
        <begin position="132"/>
        <end position="141"/>
    </location>
</feature>
<keyword evidence="3" id="KW-0677">Repeat</keyword>
<feature type="region of interest" description="Disordered" evidence="7">
    <location>
        <begin position="284"/>
        <end position="303"/>
    </location>
</feature>
<dbReference type="PROSITE" id="PS50157">
    <property type="entry name" value="ZINC_FINGER_C2H2_2"/>
    <property type="match status" value="5"/>
</dbReference>
<dbReference type="GO" id="GO:0010468">
    <property type="term" value="P:regulation of gene expression"/>
    <property type="evidence" value="ECO:0007669"/>
    <property type="project" value="TreeGrafter"/>
</dbReference>
<dbReference type="Gene3D" id="3.30.160.60">
    <property type="entry name" value="Classic Zinc Finger"/>
    <property type="match status" value="4"/>
</dbReference>
<reference evidence="8" key="1">
    <citation type="submission" date="2020-11" db="EMBL/GenBank/DDBJ databases">
        <authorList>
            <person name="Tran Van P."/>
        </authorList>
    </citation>
    <scope>NUCLEOTIDE SEQUENCE</scope>
</reference>
<evidence type="ECO:0000256" key="1">
    <source>
        <dbReference type="ARBA" id="ARBA00004123"/>
    </source>
</evidence>
<feature type="compositionally biased region" description="Polar residues" evidence="7">
    <location>
        <begin position="519"/>
        <end position="534"/>
    </location>
</feature>
<dbReference type="PROSITE" id="PS00028">
    <property type="entry name" value="ZINC_FINGER_C2H2_1"/>
    <property type="match status" value="5"/>
</dbReference>
<sequence>MECFECLRTFQNPVVLLRHLADHAMQKQTSSGWTALQKDDILQLSTPQQPLLQYNFSTAKETFSVENGTHSDTGSEDGSSSDSSDEVVNSPRILHATPSVTISCVYPGKKVVPKTTEKRPTSVSISATTKETGTDEEKNAGEDEPEQGNIDVDPLSLCSISMETEEEGNPVDPQWNGSASSKKGKKIWPCNYCGRTFAWSTVLKRHILTHTGQRPYQCKLCSHTFTRNFLLAKHVRIHHPGADPPPKTRERKIVGTKVLGSRGYNIVKVESLVTSSTSLVTEMSPSVSTSEVNGGEAERKRVEHPTIQTVAIGNQPPSVVEDKSPKVSVSLVTVPITKPSAQGPQSIVSVVTKKDGAVPSPPSVGGGDFNSRRKQFFCPHCPKVFGWCTDLKRHILIHTGERPFKCLACGIDYNRKFLLENHIRNKHPGRDPEEIIQIDIKKRRLSSKPSGVHPPGEGVRVGSSEESSPMDPLSMDGEEKESPTSSDEWGNPPKIMTEGTAMDFEGETSEEEEEDNPLPMTSSIPVSSAAGSQQREMEQNNEKVTLSSSPPAASDEMPQLVIDEQDVSTSNSASRQRLPRQVVALAICLQLAYANPELTRGDVDAVAETRDLQSSGTFYKGIGYGGGYGGGYRPFYGGFGGGYGGFGGGYGGWRPIYGGLGYGRGFGYGGGFGFGPSYSYFSLENFLLIHIIIVIGVPSHSGRDQEFHFPPPYTK</sequence>
<dbReference type="FunFam" id="3.30.160.60:FF:000624">
    <property type="entry name" value="zinc finger protein 697"/>
    <property type="match status" value="1"/>
</dbReference>
<evidence type="ECO:0000256" key="3">
    <source>
        <dbReference type="ARBA" id="ARBA00022737"/>
    </source>
</evidence>
<dbReference type="SMART" id="SM00355">
    <property type="entry name" value="ZnF_C2H2"/>
    <property type="match status" value="5"/>
</dbReference>
<evidence type="ECO:0000256" key="4">
    <source>
        <dbReference type="ARBA" id="ARBA00022771"/>
    </source>
</evidence>
<dbReference type="AlphaFoldDB" id="A0A7R8ZPY7"/>
<gene>
    <name evidence="8" type="ORF">CTOB1V02_LOCUS5161</name>
</gene>
<protein>
    <submittedName>
        <fullName evidence="8">Uncharacterized protein</fullName>
    </submittedName>
</protein>
<feature type="region of interest" description="Disordered" evidence="7">
    <location>
        <begin position="65"/>
        <end position="92"/>
    </location>
</feature>